<name>A0A2P2P945_RHIMU</name>
<reference evidence="1" key="1">
    <citation type="submission" date="2018-02" db="EMBL/GenBank/DDBJ databases">
        <title>Rhizophora mucronata_Transcriptome.</title>
        <authorList>
            <person name="Meera S.P."/>
            <person name="Sreeshan A."/>
            <person name="Augustine A."/>
        </authorList>
    </citation>
    <scope>NUCLEOTIDE SEQUENCE</scope>
    <source>
        <tissue evidence="1">Leaf</tissue>
    </source>
</reference>
<dbReference type="EMBL" id="GGEC01070790">
    <property type="protein sequence ID" value="MBX51274.1"/>
    <property type="molecule type" value="Transcribed_RNA"/>
</dbReference>
<evidence type="ECO:0000313" key="1">
    <source>
        <dbReference type="EMBL" id="MBX51274.1"/>
    </source>
</evidence>
<organism evidence="1">
    <name type="scientific">Rhizophora mucronata</name>
    <name type="common">Asiatic mangrove</name>
    <dbReference type="NCBI Taxonomy" id="61149"/>
    <lineage>
        <taxon>Eukaryota</taxon>
        <taxon>Viridiplantae</taxon>
        <taxon>Streptophyta</taxon>
        <taxon>Embryophyta</taxon>
        <taxon>Tracheophyta</taxon>
        <taxon>Spermatophyta</taxon>
        <taxon>Magnoliopsida</taxon>
        <taxon>eudicotyledons</taxon>
        <taxon>Gunneridae</taxon>
        <taxon>Pentapetalae</taxon>
        <taxon>rosids</taxon>
        <taxon>fabids</taxon>
        <taxon>Malpighiales</taxon>
        <taxon>Rhizophoraceae</taxon>
        <taxon>Rhizophora</taxon>
    </lineage>
</organism>
<sequence length="9" mass="1162">MRRLECRAQ</sequence>
<accession>A0A2P2P945</accession>
<proteinExistence type="predicted"/>
<protein>
    <submittedName>
        <fullName evidence="1">Uncharacterized protein</fullName>
    </submittedName>
</protein>